<dbReference type="Proteomes" id="UP000077755">
    <property type="component" value="Chromosome 2"/>
</dbReference>
<evidence type="ECO:0000313" key="6">
    <source>
        <dbReference type="Proteomes" id="UP000077755"/>
    </source>
</evidence>
<protein>
    <recommendedName>
        <fullName evidence="7">Pentacotripeptide-repeat region of PRORP domain-containing protein</fullName>
    </recommendedName>
</protein>
<reference evidence="4" key="1">
    <citation type="journal article" date="2016" name="Nat. Genet.">
        <title>A high-quality carrot genome assembly provides new insights into carotenoid accumulation and asterid genome evolution.</title>
        <authorList>
            <person name="Iorizzo M."/>
            <person name="Ellison S."/>
            <person name="Senalik D."/>
            <person name="Zeng P."/>
            <person name="Satapoomin P."/>
            <person name="Huang J."/>
            <person name="Bowman M."/>
            <person name="Iovene M."/>
            <person name="Sanseverino W."/>
            <person name="Cavagnaro P."/>
            <person name="Yildiz M."/>
            <person name="Macko-Podgorni A."/>
            <person name="Moranska E."/>
            <person name="Grzebelus E."/>
            <person name="Grzebelus D."/>
            <person name="Ashrafi H."/>
            <person name="Zheng Z."/>
            <person name="Cheng S."/>
            <person name="Spooner D."/>
            <person name="Van Deynze A."/>
            <person name="Simon P."/>
        </authorList>
    </citation>
    <scope>NUCLEOTIDE SEQUENCE [LARGE SCALE GENOMIC DNA]</scope>
    <source>
        <tissue evidence="4">Leaf</tissue>
    </source>
</reference>
<dbReference type="NCBIfam" id="TIGR00756">
    <property type="entry name" value="PPR"/>
    <property type="match status" value="2"/>
</dbReference>
<dbReference type="GO" id="GO:0003729">
    <property type="term" value="F:mRNA binding"/>
    <property type="evidence" value="ECO:0007669"/>
    <property type="project" value="InterPro"/>
</dbReference>
<dbReference type="PANTHER" id="PTHR47874">
    <property type="entry name" value="EXPRESSED PROTEIN"/>
    <property type="match status" value="1"/>
</dbReference>
<dbReference type="InterPro" id="IPR002885">
    <property type="entry name" value="PPR_rpt"/>
</dbReference>
<evidence type="ECO:0000256" key="3">
    <source>
        <dbReference type="PROSITE-ProRule" id="PRU00708"/>
    </source>
</evidence>
<feature type="repeat" description="PPR" evidence="3">
    <location>
        <begin position="267"/>
        <end position="301"/>
    </location>
</feature>
<organism evidence="4">
    <name type="scientific">Daucus carota subsp. sativus</name>
    <name type="common">Carrot</name>
    <dbReference type="NCBI Taxonomy" id="79200"/>
    <lineage>
        <taxon>Eukaryota</taxon>
        <taxon>Viridiplantae</taxon>
        <taxon>Streptophyta</taxon>
        <taxon>Embryophyta</taxon>
        <taxon>Tracheophyta</taxon>
        <taxon>Spermatophyta</taxon>
        <taxon>Magnoliopsida</taxon>
        <taxon>eudicotyledons</taxon>
        <taxon>Gunneridae</taxon>
        <taxon>Pentapetalae</taxon>
        <taxon>asterids</taxon>
        <taxon>campanulids</taxon>
        <taxon>Apiales</taxon>
        <taxon>Apiaceae</taxon>
        <taxon>Apioideae</taxon>
        <taxon>Scandiceae</taxon>
        <taxon>Daucinae</taxon>
        <taxon>Daucus</taxon>
        <taxon>Daucus sect. Daucus</taxon>
    </lineage>
</organism>
<evidence type="ECO:0000313" key="4">
    <source>
        <dbReference type="EMBL" id="KZN04994.1"/>
    </source>
</evidence>
<proteinExistence type="inferred from homology"/>
<sequence length="521" mass="60077">MKRVLKLSLSAQTDLITLRTFITKPKIILPQTPFLITNNPITTSTTRFSLKDSFYSQPSLNSIPFPNIIGLFSDRLSHNEIQAKEDLIHKASVLRNELIRVEDSREDLIFRLLDEKGTSWFKCFDDGAAFVELLRQLESYPRCALQVLNWRIKQSDNGFPMTSEEYAKVIKLAGRSKNIDLATELFTEAANRRIKTAATYNALLGAYMYNDCIAECQLLYGDFKRDISCKPTVVTYNILLSVFARVMHIDHMEAALQEMKNSNIMPNLNTYNMLLRGYVTSWMWNSMEETYKVMVANGMQPDIDTHLLLLRGYAHSGNLKKMEEIYELVNCHVIEHKEFSLIRAMICAYCKSTSRNRVQKVEELLKILPKNEYISWLNVMLIKLYAQEDIMDVMESYIDEAFAHKTAVATVGVMRCIITCYFRANAAEKLAKFVKRAEYAEWRICRSLYHCKMVMYSSQNRLAEMEGVLSEMENFNLQTTRKTFIIMCKAYMAWGQKRKLDQILGVMCTQGFGTPGSTLNS</sequence>
<evidence type="ECO:0008006" key="7">
    <source>
        <dbReference type="Google" id="ProtNLM"/>
    </source>
</evidence>
<comment type="similarity">
    <text evidence="1">Belongs to the PPR family. P subfamily.</text>
</comment>
<feature type="repeat" description="PPR" evidence="3">
    <location>
        <begin position="232"/>
        <end position="266"/>
    </location>
</feature>
<dbReference type="AlphaFoldDB" id="A0A166DA93"/>
<dbReference type="EMBL" id="LNRQ01000002">
    <property type="protein sequence ID" value="KZN04994.1"/>
    <property type="molecule type" value="Genomic_DNA"/>
</dbReference>
<keyword evidence="6" id="KW-1185">Reference proteome</keyword>
<accession>A0A166DA93</accession>
<dbReference type="PROSITE" id="PS51375">
    <property type="entry name" value="PPR"/>
    <property type="match status" value="2"/>
</dbReference>
<dbReference type="OMA" id="PENEYRP"/>
<evidence type="ECO:0000313" key="5">
    <source>
        <dbReference type="EMBL" id="WOG87335.1"/>
    </source>
</evidence>
<reference evidence="5" key="2">
    <citation type="submission" date="2022-03" db="EMBL/GenBank/DDBJ databases">
        <title>Draft title - Genomic analysis of global carrot germplasm unveils the trajectory of domestication and the origin of high carotenoid orange carrot.</title>
        <authorList>
            <person name="Iorizzo M."/>
            <person name="Ellison S."/>
            <person name="Senalik D."/>
            <person name="Macko-Podgorni A."/>
            <person name="Grzebelus D."/>
            <person name="Bostan H."/>
            <person name="Rolling W."/>
            <person name="Curaba J."/>
            <person name="Simon P."/>
        </authorList>
    </citation>
    <scope>NUCLEOTIDE SEQUENCE</scope>
    <source>
        <tissue evidence="5">Leaf</tissue>
    </source>
</reference>
<evidence type="ECO:0000256" key="2">
    <source>
        <dbReference type="ARBA" id="ARBA00022737"/>
    </source>
</evidence>
<dbReference type="InterPro" id="IPR011990">
    <property type="entry name" value="TPR-like_helical_dom_sf"/>
</dbReference>
<dbReference type="Gene3D" id="1.25.40.10">
    <property type="entry name" value="Tetratricopeptide repeat domain"/>
    <property type="match status" value="2"/>
</dbReference>
<keyword evidence="2" id="KW-0677">Repeat</keyword>
<dbReference type="Pfam" id="PF13041">
    <property type="entry name" value="PPR_2"/>
    <property type="match status" value="1"/>
</dbReference>
<dbReference type="Gramene" id="KZN04994">
    <property type="protein sequence ID" value="KZN04994"/>
    <property type="gene ID" value="DCAR_005831"/>
</dbReference>
<name>A0A166DA93_DAUCS</name>
<gene>
    <name evidence="4" type="ORF">DCAR_005831</name>
    <name evidence="5" type="ORF">DCAR_0206559</name>
</gene>
<dbReference type="PANTHER" id="PTHR47874:SF1">
    <property type="entry name" value="OS05G0407900 PROTEIN"/>
    <property type="match status" value="1"/>
</dbReference>
<dbReference type="InterPro" id="IPR044179">
    <property type="entry name" value="PPR5-like"/>
</dbReference>
<dbReference type="Pfam" id="PF01535">
    <property type="entry name" value="PPR"/>
    <property type="match status" value="1"/>
</dbReference>
<dbReference type="OrthoDB" id="185373at2759"/>
<evidence type="ECO:0000256" key="1">
    <source>
        <dbReference type="ARBA" id="ARBA00007626"/>
    </source>
</evidence>
<dbReference type="EMBL" id="CP093344">
    <property type="protein sequence ID" value="WOG87335.1"/>
    <property type="molecule type" value="Genomic_DNA"/>
</dbReference>
<dbReference type="KEGG" id="dcr:108210189"/>